<dbReference type="PANTHER" id="PTHR43867">
    <property type="entry name" value="CELLULOSE SYNTHASE CATALYTIC SUBUNIT A [UDP-FORMING]"/>
    <property type="match status" value="1"/>
</dbReference>
<keyword evidence="4 7" id="KW-0812">Transmembrane</keyword>
<name>A0A841J9Z2_9SPHN</name>
<evidence type="ECO:0000256" key="4">
    <source>
        <dbReference type="ARBA" id="ARBA00022692"/>
    </source>
</evidence>
<comment type="subcellular location">
    <subcellularLocation>
        <location evidence="1">Membrane</location>
        <topology evidence="1">Multi-pass membrane protein</topology>
    </subcellularLocation>
</comment>
<dbReference type="PANTHER" id="PTHR43867:SF2">
    <property type="entry name" value="CELLULOSE SYNTHASE CATALYTIC SUBUNIT A [UDP-FORMING]"/>
    <property type="match status" value="1"/>
</dbReference>
<accession>A0A841J9Z2</accession>
<dbReference type="AlphaFoldDB" id="A0A841J9Z2"/>
<keyword evidence="3" id="KW-0808">Transferase</keyword>
<sequence length="464" mass="51634">MGFHWVEVVQHECLLFAVAGLLIGGIDDLTFDLLFLARWGWRRLFVYSRHERMTASTLPASVAPGRMAVFVPAWNEAAVIGAMLTRACGLWTEQQCRIFVGTYPNDADTIAAVASVARNYAHVHLVIVPVDGPTTKADCLNRLWHAMVREENATGTRFKAVVLHDAEDVVHRDEPRLFDTMIDRFAMVQLPVRPLISQQSQWIAGHYADEFAESHGKTLRTREALGASVPSAGVGCAFDRDVLGELAATRGGDPFDPQSLTEDYEIGLRMAEAGRRTAFIAMRDADGVLICTQEHFPETIREAVQQKSRWFAGIALAGWDRMGWAGSWRERWMRLHDRRAVFSALVLLAAYGATIGYGLMLIGAWTGVFVPEPLSPTLALAMECTAGLMLWRLAMRFAFSTRAYGWRQGLLAIPRSVIANVIAMLAARRAVWIYVRQWRGGAVVWDKTTHRFPHGGDHPPHAAA</sequence>
<reference evidence="8 9" key="1">
    <citation type="submission" date="2020-08" db="EMBL/GenBank/DDBJ databases">
        <title>Genomic Encyclopedia of Type Strains, Phase IV (KMG-IV): sequencing the most valuable type-strain genomes for metagenomic binning, comparative biology and taxonomic classification.</title>
        <authorList>
            <person name="Goeker M."/>
        </authorList>
    </citation>
    <scope>NUCLEOTIDE SEQUENCE [LARGE SCALE GENOMIC DNA]</scope>
    <source>
        <strain evidence="8 9">DSM 102255</strain>
    </source>
</reference>
<comment type="caution">
    <text evidence="8">The sequence shown here is derived from an EMBL/GenBank/DDBJ whole genome shotgun (WGS) entry which is preliminary data.</text>
</comment>
<dbReference type="GO" id="GO:0016020">
    <property type="term" value="C:membrane"/>
    <property type="evidence" value="ECO:0007669"/>
    <property type="project" value="UniProtKB-SubCell"/>
</dbReference>
<keyword evidence="2" id="KW-0328">Glycosyltransferase</keyword>
<dbReference type="Gene3D" id="3.90.550.10">
    <property type="entry name" value="Spore Coat Polysaccharide Biosynthesis Protein SpsA, Chain A"/>
    <property type="match status" value="1"/>
</dbReference>
<dbReference type="SUPFAM" id="SSF53448">
    <property type="entry name" value="Nucleotide-diphospho-sugar transferases"/>
    <property type="match status" value="1"/>
</dbReference>
<gene>
    <name evidence="8" type="ORF">FHS92_002714</name>
</gene>
<dbReference type="NCBIfam" id="NF011307">
    <property type="entry name" value="PRK14716.1-5"/>
    <property type="match status" value="1"/>
</dbReference>
<evidence type="ECO:0000256" key="6">
    <source>
        <dbReference type="ARBA" id="ARBA00023136"/>
    </source>
</evidence>
<dbReference type="InterPro" id="IPR050321">
    <property type="entry name" value="Glycosyltr_2/OpgH_subfam"/>
</dbReference>
<dbReference type="InterPro" id="IPR029044">
    <property type="entry name" value="Nucleotide-diphossugar_trans"/>
</dbReference>
<feature type="transmembrane region" description="Helical" evidence="7">
    <location>
        <begin position="340"/>
        <end position="365"/>
    </location>
</feature>
<evidence type="ECO:0000256" key="7">
    <source>
        <dbReference type="SAM" id="Phobius"/>
    </source>
</evidence>
<evidence type="ECO:0000256" key="5">
    <source>
        <dbReference type="ARBA" id="ARBA00022989"/>
    </source>
</evidence>
<dbReference type="RefSeq" id="WP_184081247.1">
    <property type="nucleotide sequence ID" value="NZ_JACIJP010000004.1"/>
</dbReference>
<evidence type="ECO:0000256" key="3">
    <source>
        <dbReference type="ARBA" id="ARBA00022679"/>
    </source>
</evidence>
<evidence type="ECO:0000313" key="8">
    <source>
        <dbReference type="EMBL" id="MBB6124961.1"/>
    </source>
</evidence>
<dbReference type="EMBL" id="JACIJP010000004">
    <property type="protein sequence ID" value="MBB6124961.1"/>
    <property type="molecule type" value="Genomic_DNA"/>
</dbReference>
<evidence type="ECO:0000256" key="1">
    <source>
        <dbReference type="ARBA" id="ARBA00004141"/>
    </source>
</evidence>
<evidence type="ECO:0000313" key="9">
    <source>
        <dbReference type="Proteomes" id="UP000552700"/>
    </source>
</evidence>
<organism evidence="8 9">
    <name type="scientific">Sphingobium subterraneum</name>
    <dbReference type="NCBI Taxonomy" id="627688"/>
    <lineage>
        <taxon>Bacteria</taxon>
        <taxon>Pseudomonadati</taxon>
        <taxon>Pseudomonadota</taxon>
        <taxon>Alphaproteobacteria</taxon>
        <taxon>Sphingomonadales</taxon>
        <taxon>Sphingomonadaceae</taxon>
        <taxon>Sphingobium</taxon>
    </lineage>
</organism>
<keyword evidence="9" id="KW-1185">Reference proteome</keyword>
<dbReference type="Proteomes" id="UP000552700">
    <property type="component" value="Unassembled WGS sequence"/>
</dbReference>
<evidence type="ECO:0000256" key="2">
    <source>
        <dbReference type="ARBA" id="ARBA00022676"/>
    </source>
</evidence>
<dbReference type="Pfam" id="PF13641">
    <property type="entry name" value="Glyco_tranf_2_3"/>
    <property type="match status" value="1"/>
</dbReference>
<feature type="transmembrane region" description="Helical" evidence="7">
    <location>
        <begin position="14"/>
        <end position="37"/>
    </location>
</feature>
<dbReference type="GO" id="GO:0016757">
    <property type="term" value="F:glycosyltransferase activity"/>
    <property type="evidence" value="ECO:0007669"/>
    <property type="project" value="UniProtKB-KW"/>
</dbReference>
<proteinExistence type="predicted"/>
<feature type="transmembrane region" description="Helical" evidence="7">
    <location>
        <begin position="377"/>
        <end position="395"/>
    </location>
</feature>
<protein>
    <submittedName>
        <fullName evidence="8">Adsorption protein B</fullName>
    </submittedName>
</protein>
<keyword evidence="5 7" id="KW-1133">Transmembrane helix</keyword>
<keyword evidence="6 7" id="KW-0472">Membrane</keyword>